<keyword evidence="2" id="KW-1185">Reference proteome</keyword>
<name>A0A392M445_9FABA</name>
<accession>A0A392M445</accession>
<gene>
    <name evidence="1" type="ORF">A2U01_0002636</name>
</gene>
<comment type="caution">
    <text evidence="1">The sequence shown here is derived from an EMBL/GenBank/DDBJ whole genome shotgun (WGS) entry which is preliminary data.</text>
</comment>
<dbReference type="EMBL" id="LXQA010002852">
    <property type="protein sequence ID" value="MCH81843.1"/>
    <property type="molecule type" value="Genomic_DNA"/>
</dbReference>
<protein>
    <submittedName>
        <fullName evidence="1">Uncharacterized protein</fullName>
    </submittedName>
</protein>
<dbReference type="Proteomes" id="UP000265520">
    <property type="component" value="Unassembled WGS sequence"/>
</dbReference>
<reference evidence="1 2" key="1">
    <citation type="journal article" date="2018" name="Front. Plant Sci.">
        <title>Red Clover (Trifolium pratense) and Zigzag Clover (T. medium) - A Picture of Genomic Similarities and Differences.</title>
        <authorList>
            <person name="Dluhosova J."/>
            <person name="Istvanek J."/>
            <person name="Nedelnik J."/>
            <person name="Repkova J."/>
        </authorList>
    </citation>
    <scope>NUCLEOTIDE SEQUENCE [LARGE SCALE GENOMIC DNA]</scope>
    <source>
        <strain evidence="2">cv. 10/8</strain>
        <tissue evidence="1">Leaf</tissue>
    </source>
</reference>
<organism evidence="1 2">
    <name type="scientific">Trifolium medium</name>
    <dbReference type="NCBI Taxonomy" id="97028"/>
    <lineage>
        <taxon>Eukaryota</taxon>
        <taxon>Viridiplantae</taxon>
        <taxon>Streptophyta</taxon>
        <taxon>Embryophyta</taxon>
        <taxon>Tracheophyta</taxon>
        <taxon>Spermatophyta</taxon>
        <taxon>Magnoliopsida</taxon>
        <taxon>eudicotyledons</taxon>
        <taxon>Gunneridae</taxon>
        <taxon>Pentapetalae</taxon>
        <taxon>rosids</taxon>
        <taxon>fabids</taxon>
        <taxon>Fabales</taxon>
        <taxon>Fabaceae</taxon>
        <taxon>Papilionoideae</taxon>
        <taxon>50 kb inversion clade</taxon>
        <taxon>NPAAA clade</taxon>
        <taxon>Hologalegina</taxon>
        <taxon>IRL clade</taxon>
        <taxon>Trifolieae</taxon>
        <taxon>Trifolium</taxon>
    </lineage>
</organism>
<proteinExistence type="predicted"/>
<dbReference type="AlphaFoldDB" id="A0A392M445"/>
<feature type="non-terminal residue" evidence="1">
    <location>
        <position position="1"/>
    </location>
</feature>
<sequence length="126" mass="13351">VSLFFKSVDAEVTGSKSSSEDKTEFLPIFRSGNCAEKGPKQYMEDEHIRIDDLIQHIGSASNIPFPGAFYGDSQIPACVGKAITSAFTKADCAFQDSSSLDISSGTTALTALVYVSTAANLLDSSL</sequence>
<evidence type="ECO:0000313" key="2">
    <source>
        <dbReference type="Proteomes" id="UP000265520"/>
    </source>
</evidence>
<evidence type="ECO:0000313" key="1">
    <source>
        <dbReference type="EMBL" id="MCH81843.1"/>
    </source>
</evidence>